<gene>
    <name evidence="2" type="ORF">EPI10_002140</name>
</gene>
<evidence type="ECO:0000313" key="2">
    <source>
        <dbReference type="EMBL" id="KAA3467098.1"/>
    </source>
</evidence>
<sequence length="105" mass="11665">MRDQIQESQQSMISQLTQLLAKGIEKGKSTVINSGDDNEDLTYPQALPRPQQYQAGTSAPVNYPTGSGSNPICNPTNPIVPDLDDMAEMDRIRVEFPKQLEDRCK</sequence>
<dbReference type="AlphaFoldDB" id="A0A5B6VD57"/>
<feature type="region of interest" description="Disordered" evidence="1">
    <location>
        <begin position="54"/>
        <end position="79"/>
    </location>
</feature>
<proteinExistence type="predicted"/>
<comment type="caution">
    <text evidence="2">The sequence shown here is derived from an EMBL/GenBank/DDBJ whole genome shotgun (WGS) entry which is preliminary data.</text>
</comment>
<reference evidence="3" key="1">
    <citation type="journal article" date="2019" name="Plant Biotechnol. J.">
        <title>Genome sequencing of the Australian wild diploid species Gossypium australe highlights disease resistance and delayed gland morphogenesis.</title>
        <authorList>
            <person name="Cai Y."/>
            <person name="Cai X."/>
            <person name="Wang Q."/>
            <person name="Wang P."/>
            <person name="Zhang Y."/>
            <person name="Cai C."/>
            <person name="Xu Y."/>
            <person name="Wang K."/>
            <person name="Zhou Z."/>
            <person name="Wang C."/>
            <person name="Geng S."/>
            <person name="Li B."/>
            <person name="Dong Q."/>
            <person name="Hou Y."/>
            <person name="Wang H."/>
            <person name="Ai P."/>
            <person name="Liu Z."/>
            <person name="Yi F."/>
            <person name="Sun M."/>
            <person name="An G."/>
            <person name="Cheng J."/>
            <person name="Zhang Y."/>
            <person name="Shi Q."/>
            <person name="Xie Y."/>
            <person name="Shi X."/>
            <person name="Chang Y."/>
            <person name="Huang F."/>
            <person name="Chen Y."/>
            <person name="Hong S."/>
            <person name="Mi L."/>
            <person name="Sun Q."/>
            <person name="Zhang L."/>
            <person name="Zhou B."/>
            <person name="Peng R."/>
            <person name="Zhang X."/>
            <person name="Liu F."/>
        </authorList>
    </citation>
    <scope>NUCLEOTIDE SEQUENCE [LARGE SCALE GENOMIC DNA]</scope>
    <source>
        <strain evidence="3">cv. PA1801</strain>
    </source>
</reference>
<accession>A0A5B6VD57</accession>
<organism evidence="2 3">
    <name type="scientific">Gossypium australe</name>
    <dbReference type="NCBI Taxonomy" id="47621"/>
    <lineage>
        <taxon>Eukaryota</taxon>
        <taxon>Viridiplantae</taxon>
        <taxon>Streptophyta</taxon>
        <taxon>Embryophyta</taxon>
        <taxon>Tracheophyta</taxon>
        <taxon>Spermatophyta</taxon>
        <taxon>Magnoliopsida</taxon>
        <taxon>eudicotyledons</taxon>
        <taxon>Gunneridae</taxon>
        <taxon>Pentapetalae</taxon>
        <taxon>rosids</taxon>
        <taxon>malvids</taxon>
        <taxon>Malvales</taxon>
        <taxon>Malvaceae</taxon>
        <taxon>Malvoideae</taxon>
        <taxon>Gossypium</taxon>
    </lineage>
</organism>
<evidence type="ECO:0000313" key="3">
    <source>
        <dbReference type="Proteomes" id="UP000325315"/>
    </source>
</evidence>
<evidence type="ECO:0000256" key="1">
    <source>
        <dbReference type="SAM" id="MobiDB-lite"/>
    </source>
</evidence>
<feature type="compositionally biased region" description="Polar residues" evidence="1">
    <location>
        <begin position="54"/>
        <end position="77"/>
    </location>
</feature>
<name>A0A5B6VD57_9ROSI</name>
<protein>
    <submittedName>
        <fullName evidence="2">Putative DNA double-strand break repair Rad50 ATPase</fullName>
    </submittedName>
</protein>
<keyword evidence="3" id="KW-1185">Reference proteome</keyword>
<dbReference type="Proteomes" id="UP000325315">
    <property type="component" value="Unassembled WGS sequence"/>
</dbReference>
<dbReference type="EMBL" id="SMMG02000007">
    <property type="protein sequence ID" value="KAA3467098.1"/>
    <property type="molecule type" value="Genomic_DNA"/>
</dbReference>